<accession>A0A1H0YFH3</accession>
<dbReference type="Proteomes" id="UP000199289">
    <property type="component" value="Unassembled WGS sequence"/>
</dbReference>
<dbReference type="AlphaFoldDB" id="A0A1H0YFH3"/>
<feature type="domain" description="Putative peptidase inhibitor" evidence="1">
    <location>
        <begin position="1"/>
        <end position="85"/>
    </location>
</feature>
<gene>
    <name evidence="2" type="ORF">SAMN05216278_0609</name>
</gene>
<dbReference type="RefSeq" id="WP_175454361.1">
    <property type="nucleotide sequence ID" value="NZ_FNKQ01000001.1"/>
</dbReference>
<organism evidence="2 3">
    <name type="scientific">Halopelagius longus</name>
    <dbReference type="NCBI Taxonomy" id="1236180"/>
    <lineage>
        <taxon>Archaea</taxon>
        <taxon>Methanobacteriati</taxon>
        <taxon>Methanobacteriota</taxon>
        <taxon>Stenosarchaea group</taxon>
        <taxon>Halobacteria</taxon>
        <taxon>Halobacteriales</taxon>
        <taxon>Haloferacaceae</taxon>
    </lineage>
</organism>
<dbReference type="InterPro" id="IPR058957">
    <property type="entry name" value="Peptidase_inhib_put_dom"/>
</dbReference>
<dbReference type="OrthoDB" id="232483at2157"/>
<dbReference type="Pfam" id="PF26036">
    <property type="entry name" value="Peptidase_inhib_put"/>
    <property type="match status" value="1"/>
</dbReference>
<evidence type="ECO:0000313" key="2">
    <source>
        <dbReference type="EMBL" id="SDQ14009.1"/>
    </source>
</evidence>
<proteinExistence type="predicted"/>
<reference evidence="3" key="1">
    <citation type="submission" date="2016-10" db="EMBL/GenBank/DDBJ databases">
        <authorList>
            <person name="Varghese N."/>
            <person name="Submissions S."/>
        </authorList>
    </citation>
    <scope>NUCLEOTIDE SEQUENCE [LARGE SCALE GENOMIC DNA]</scope>
    <source>
        <strain evidence="3">CGMCC 1.12397</strain>
    </source>
</reference>
<dbReference type="EMBL" id="FNKQ01000001">
    <property type="protein sequence ID" value="SDQ14009.1"/>
    <property type="molecule type" value="Genomic_DNA"/>
</dbReference>
<evidence type="ECO:0000259" key="1">
    <source>
        <dbReference type="Pfam" id="PF26036"/>
    </source>
</evidence>
<protein>
    <recommendedName>
        <fullName evidence="1">Putative peptidase inhibitor domain-containing protein</fullName>
    </recommendedName>
</protein>
<name>A0A1H0YFH3_9EURY</name>
<evidence type="ECO:0000313" key="3">
    <source>
        <dbReference type="Proteomes" id="UP000199289"/>
    </source>
</evidence>
<sequence>MYRSHPVRRMCEDPMPDETASLVVELDEESDVTRSAVADAVSDVGGSVEDELRFGSLLVTLPEEGVERLCSMDGLARVETANTLGLGIGEE</sequence>